<evidence type="ECO:0000256" key="1">
    <source>
        <dbReference type="SAM" id="MobiDB-lite"/>
    </source>
</evidence>
<keyword evidence="3" id="KW-1185">Reference proteome</keyword>
<comment type="caution">
    <text evidence="2">The sequence shown here is derived from an EMBL/GenBank/DDBJ whole genome shotgun (WGS) entry which is preliminary data.</text>
</comment>
<feature type="region of interest" description="Disordered" evidence="1">
    <location>
        <begin position="117"/>
        <end position="167"/>
    </location>
</feature>
<protein>
    <submittedName>
        <fullName evidence="2">Uncharacterized protein</fullName>
    </submittedName>
</protein>
<reference evidence="2 3" key="1">
    <citation type="submission" date="2024-09" db="EMBL/GenBank/DDBJ databases">
        <title>Chromosome-scale assembly of Riccia fluitans.</title>
        <authorList>
            <person name="Paukszto L."/>
            <person name="Sawicki J."/>
            <person name="Karawczyk K."/>
            <person name="Piernik-Szablinska J."/>
            <person name="Szczecinska M."/>
            <person name="Mazdziarz M."/>
        </authorList>
    </citation>
    <scope>NUCLEOTIDE SEQUENCE [LARGE SCALE GENOMIC DNA]</scope>
    <source>
        <strain evidence="2">Rf_01</strain>
        <tissue evidence="2">Aerial parts of the thallus</tissue>
    </source>
</reference>
<name>A0ABD1Z1W9_9MARC</name>
<accession>A0ABD1Z1W9</accession>
<evidence type="ECO:0000313" key="2">
    <source>
        <dbReference type="EMBL" id="KAL2641379.1"/>
    </source>
</evidence>
<dbReference type="EMBL" id="JBHFFA010000002">
    <property type="protein sequence ID" value="KAL2641379.1"/>
    <property type="molecule type" value="Genomic_DNA"/>
</dbReference>
<gene>
    <name evidence="2" type="ORF">R1flu_008966</name>
</gene>
<sequence>MHWIGKATPNLSDDYYAEGADGHVYQVSMSGATRTGPKFVPPLQSSEYVGGRPILPIAIRVNRVVPLIKYHGTNVERRDIMPITVEPCYGRRIHPDVPKLPSTLAYGTTMSEANITTLTIRSKKKEEPSSNKPSTSKGKQKVTWQKKDSTTESGTSESSEEAKMEKRNAYQRRYLRFDTKGAKGNAISGSTNGRFHFTQQGPESQSEVISGNPKLGEASKFDKFGSRIAFHGPEDEQGYKVLIGRPWFYGVGVTEDWNRQEIFFQVEGCQNKLLFGGLQSLEKDLLAYSEEIKALYISGLEAYASEAEAIEFRGATIYNLNKIEERSSPKGTIVEGSLADTTKKATLPTIANILPSYPSCWTAGTTRSDWKIESKTIVEGTMRTIFPCSVPKEIEGDSSRKKGKTAKDYGKRSNRNNTEQL</sequence>
<feature type="compositionally biased region" description="Basic and acidic residues" evidence="1">
    <location>
        <begin position="392"/>
        <end position="411"/>
    </location>
</feature>
<evidence type="ECO:0000313" key="3">
    <source>
        <dbReference type="Proteomes" id="UP001605036"/>
    </source>
</evidence>
<proteinExistence type="predicted"/>
<feature type="region of interest" description="Disordered" evidence="1">
    <location>
        <begin position="392"/>
        <end position="421"/>
    </location>
</feature>
<dbReference type="AlphaFoldDB" id="A0ABD1Z1W9"/>
<dbReference type="Proteomes" id="UP001605036">
    <property type="component" value="Unassembled WGS sequence"/>
</dbReference>
<organism evidence="2 3">
    <name type="scientific">Riccia fluitans</name>
    <dbReference type="NCBI Taxonomy" id="41844"/>
    <lineage>
        <taxon>Eukaryota</taxon>
        <taxon>Viridiplantae</taxon>
        <taxon>Streptophyta</taxon>
        <taxon>Embryophyta</taxon>
        <taxon>Marchantiophyta</taxon>
        <taxon>Marchantiopsida</taxon>
        <taxon>Marchantiidae</taxon>
        <taxon>Marchantiales</taxon>
        <taxon>Ricciaceae</taxon>
        <taxon>Riccia</taxon>
    </lineage>
</organism>